<gene>
    <name evidence="14" type="ORF">JR347_04070</name>
</gene>
<dbReference type="GO" id="GO:0004637">
    <property type="term" value="F:phosphoribosylamine-glycine ligase activity"/>
    <property type="evidence" value="ECO:0007669"/>
    <property type="project" value="TreeGrafter"/>
</dbReference>
<keyword evidence="6" id="KW-0547">Nucleotide-binding</keyword>
<reference evidence="14" key="1">
    <citation type="submission" date="2021-02" db="EMBL/GenBank/DDBJ databases">
        <title>Fulvivirga sp. S481 isolated from sea water.</title>
        <authorList>
            <person name="Bae S.S."/>
            <person name="Baek K."/>
        </authorList>
    </citation>
    <scope>NUCLEOTIDE SEQUENCE</scope>
    <source>
        <strain evidence="14">S481</strain>
    </source>
</reference>
<dbReference type="RefSeq" id="WP_205722779.1">
    <property type="nucleotide sequence ID" value="NZ_CP070608.1"/>
</dbReference>
<dbReference type="PANTHER" id="PTHR10520">
    <property type="entry name" value="TRIFUNCTIONAL PURINE BIOSYNTHETIC PROTEIN ADENOSINE-3-RELATED"/>
    <property type="match status" value="1"/>
</dbReference>
<dbReference type="SUPFAM" id="SSF56042">
    <property type="entry name" value="PurM C-terminal domain-like"/>
    <property type="match status" value="1"/>
</dbReference>
<dbReference type="Pfam" id="PF00586">
    <property type="entry name" value="AIRS"/>
    <property type="match status" value="1"/>
</dbReference>
<dbReference type="EMBL" id="CP070608">
    <property type="protein sequence ID" value="QSE98264.1"/>
    <property type="molecule type" value="Genomic_DNA"/>
</dbReference>
<proteinExistence type="inferred from homology"/>
<evidence type="ECO:0000256" key="8">
    <source>
        <dbReference type="ARBA" id="ARBA00031908"/>
    </source>
</evidence>
<protein>
    <recommendedName>
        <fullName evidence="4">Phosphoribosylformylglycinamidine cyclo-ligase</fullName>
        <ecNumber evidence="3">6.3.3.1</ecNumber>
    </recommendedName>
    <alternativeName>
        <fullName evidence="9">AIR synthase</fullName>
    </alternativeName>
    <alternativeName>
        <fullName evidence="10">AIRS</fullName>
    </alternativeName>
    <alternativeName>
        <fullName evidence="8">Phosphoribosyl-aminoimidazole synthetase</fullName>
    </alternativeName>
</protein>
<keyword evidence="5" id="KW-0436">Ligase</keyword>
<dbReference type="InterPro" id="IPR036676">
    <property type="entry name" value="PurM-like_C_sf"/>
</dbReference>
<feature type="domain" description="PurM-like N-terminal" evidence="12">
    <location>
        <begin position="45"/>
        <end position="164"/>
    </location>
</feature>
<evidence type="ECO:0000256" key="9">
    <source>
        <dbReference type="ARBA" id="ARBA00032931"/>
    </source>
</evidence>
<dbReference type="SUPFAM" id="SSF55326">
    <property type="entry name" value="PurM N-terminal domain-like"/>
    <property type="match status" value="1"/>
</dbReference>
<evidence type="ECO:0000256" key="5">
    <source>
        <dbReference type="ARBA" id="ARBA00022598"/>
    </source>
</evidence>
<keyword evidence="7" id="KW-0067">ATP-binding</keyword>
<evidence type="ECO:0000256" key="11">
    <source>
        <dbReference type="ARBA" id="ARBA00049057"/>
    </source>
</evidence>
<keyword evidence="15" id="KW-1185">Reference proteome</keyword>
<dbReference type="AlphaFoldDB" id="A0A974WGS7"/>
<sequence>MSNRYDQRGVSASKEDVHNAIKNIDKGLFPKAFCKIVEDHLAGDADYCTVMHADGAGTKSSLAYLYWKETGDLSVWKGIAQDAIIMNIDDLICVGATNNILLSSTIGRNKNLIPGEVIAAIINGTEEVLEMLRNNGVNIISTGGETADLGDLVRTIVVDSTVTARMKRSDVIDNANIQPGDVIVGFESYGQASYETEYNGGMGSNGLTSARHDVFNKIYRDKYPESFDPSVAEDLVYSGSKKLTDSINGVPVDAGKMVLAPTRTYAPIMSAILKEFRSEIHGAVHCSGGAQTKVLHFVDDLHIIKDNLFEIPPLFRTIQEESGTDWKEMYKVFNMGHRLELYVPEDIADELMDISAGFNVRAKVIGHVKPSDKKQVTVKSEMGEFVYN</sequence>
<evidence type="ECO:0000313" key="14">
    <source>
        <dbReference type="EMBL" id="QSE98264.1"/>
    </source>
</evidence>
<evidence type="ECO:0000256" key="10">
    <source>
        <dbReference type="ARBA" id="ARBA00033093"/>
    </source>
</evidence>
<evidence type="ECO:0000256" key="1">
    <source>
        <dbReference type="ARBA" id="ARBA00004686"/>
    </source>
</evidence>
<dbReference type="InterPro" id="IPR004733">
    <property type="entry name" value="PurM_cligase"/>
</dbReference>
<organism evidence="14 15">
    <name type="scientific">Fulvivirga lutea</name>
    <dbReference type="NCBI Taxonomy" id="2810512"/>
    <lineage>
        <taxon>Bacteria</taxon>
        <taxon>Pseudomonadati</taxon>
        <taxon>Bacteroidota</taxon>
        <taxon>Cytophagia</taxon>
        <taxon>Cytophagales</taxon>
        <taxon>Fulvivirgaceae</taxon>
        <taxon>Fulvivirga</taxon>
    </lineage>
</organism>
<comment type="pathway">
    <text evidence="1">Purine metabolism; IMP biosynthesis via de novo pathway; 5-amino-1-(5-phospho-D-ribosyl)imidazole from N(2)-formyl-N(1)-(5-phospho-D-ribosyl)glycinamide: step 2/2.</text>
</comment>
<evidence type="ECO:0000256" key="4">
    <source>
        <dbReference type="ARBA" id="ARBA00020367"/>
    </source>
</evidence>
<comment type="similarity">
    <text evidence="2">Belongs to the AIR synthase family.</text>
</comment>
<feature type="domain" description="PurM-like C-terminal" evidence="13">
    <location>
        <begin position="178"/>
        <end position="379"/>
    </location>
</feature>
<comment type="catalytic activity">
    <reaction evidence="11">
        <text>2-formamido-N(1)-(5-O-phospho-beta-D-ribosyl)acetamidine + ATP = 5-amino-1-(5-phospho-beta-D-ribosyl)imidazole + ADP + phosphate + H(+)</text>
        <dbReference type="Rhea" id="RHEA:23032"/>
        <dbReference type="ChEBI" id="CHEBI:15378"/>
        <dbReference type="ChEBI" id="CHEBI:30616"/>
        <dbReference type="ChEBI" id="CHEBI:43474"/>
        <dbReference type="ChEBI" id="CHEBI:137981"/>
        <dbReference type="ChEBI" id="CHEBI:147287"/>
        <dbReference type="ChEBI" id="CHEBI:456216"/>
        <dbReference type="EC" id="6.3.3.1"/>
    </reaction>
</comment>
<dbReference type="Proteomes" id="UP000662783">
    <property type="component" value="Chromosome"/>
</dbReference>
<dbReference type="Pfam" id="PF02769">
    <property type="entry name" value="AIRS_C"/>
    <property type="match status" value="1"/>
</dbReference>
<evidence type="ECO:0000256" key="2">
    <source>
        <dbReference type="ARBA" id="ARBA00010280"/>
    </source>
</evidence>
<dbReference type="GO" id="GO:0005524">
    <property type="term" value="F:ATP binding"/>
    <property type="evidence" value="ECO:0007669"/>
    <property type="project" value="UniProtKB-KW"/>
</dbReference>
<dbReference type="GO" id="GO:0006189">
    <property type="term" value="P:'de novo' IMP biosynthetic process"/>
    <property type="evidence" value="ECO:0007669"/>
    <property type="project" value="InterPro"/>
</dbReference>
<dbReference type="KEGG" id="fuv:JR347_04070"/>
<dbReference type="GO" id="GO:0005829">
    <property type="term" value="C:cytosol"/>
    <property type="evidence" value="ECO:0007669"/>
    <property type="project" value="TreeGrafter"/>
</dbReference>
<dbReference type="GO" id="GO:0046084">
    <property type="term" value="P:adenine biosynthetic process"/>
    <property type="evidence" value="ECO:0007669"/>
    <property type="project" value="TreeGrafter"/>
</dbReference>
<name>A0A974WGS7_9BACT</name>
<dbReference type="InterPro" id="IPR036921">
    <property type="entry name" value="PurM-like_N_sf"/>
</dbReference>
<dbReference type="PANTHER" id="PTHR10520:SF12">
    <property type="entry name" value="TRIFUNCTIONAL PURINE BIOSYNTHETIC PROTEIN ADENOSINE-3"/>
    <property type="match status" value="1"/>
</dbReference>
<evidence type="ECO:0000256" key="3">
    <source>
        <dbReference type="ARBA" id="ARBA00013047"/>
    </source>
</evidence>
<dbReference type="GO" id="GO:0004641">
    <property type="term" value="F:phosphoribosylformylglycinamidine cyclo-ligase activity"/>
    <property type="evidence" value="ECO:0007669"/>
    <property type="project" value="UniProtKB-EC"/>
</dbReference>
<evidence type="ECO:0000256" key="7">
    <source>
        <dbReference type="ARBA" id="ARBA00022840"/>
    </source>
</evidence>
<dbReference type="Gene3D" id="3.90.650.10">
    <property type="entry name" value="PurM-like C-terminal domain"/>
    <property type="match status" value="1"/>
</dbReference>
<evidence type="ECO:0000256" key="6">
    <source>
        <dbReference type="ARBA" id="ARBA00022741"/>
    </source>
</evidence>
<evidence type="ECO:0000313" key="15">
    <source>
        <dbReference type="Proteomes" id="UP000662783"/>
    </source>
</evidence>
<dbReference type="InterPro" id="IPR010918">
    <property type="entry name" value="PurM-like_C_dom"/>
</dbReference>
<accession>A0A974WGS7</accession>
<evidence type="ECO:0000259" key="13">
    <source>
        <dbReference type="Pfam" id="PF02769"/>
    </source>
</evidence>
<dbReference type="InterPro" id="IPR016188">
    <property type="entry name" value="PurM-like_N"/>
</dbReference>
<dbReference type="EC" id="6.3.3.1" evidence="3"/>
<evidence type="ECO:0000259" key="12">
    <source>
        <dbReference type="Pfam" id="PF00586"/>
    </source>
</evidence>
<dbReference type="Gene3D" id="3.30.1330.10">
    <property type="entry name" value="PurM-like, N-terminal domain"/>
    <property type="match status" value="1"/>
</dbReference>